<dbReference type="CDD" id="cd00082">
    <property type="entry name" value="HisKA"/>
    <property type="match status" value="1"/>
</dbReference>
<keyword evidence="3" id="KW-0808">Transferase</keyword>
<comment type="catalytic activity">
    <reaction evidence="1">
        <text>ATP + protein L-histidine = ADP + protein N-phospho-L-histidine.</text>
        <dbReference type="EC" id="2.7.13.3"/>
    </reaction>
</comment>
<dbReference type="EMBL" id="FNWU01000002">
    <property type="protein sequence ID" value="SEH45965.1"/>
    <property type="molecule type" value="Genomic_DNA"/>
</dbReference>
<dbReference type="PANTHER" id="PTHR43711">
    <property type="entry name" value="TWO-COMPONENT HISTIDINE KINASE"/>
    <property type="match status" value="1"/>
</dbReference>
<evidence type="ECO:0000256" key="2">
    <source>
        <dbReference type="ARBA" id="ARBA00012438"/>
    </source>
</evidence>
<proteinExistence type="predicted"/>
<protein>
    <recommendedName>
        <fullName evidence="2">histidine kinase</fullName>
        <ecNumber evidence="2">2.7.13.3</ecNumber>
    </recommendedName>
</protein>
<dbReference type="InterPro" id="IPR036097">
    <property type="entry name" value="HisK_dim/P_sf"/>
</dbReference>
<dbReference type="Pfam" id="PF00512">
    <property type="entry name" value="HisKA"/>
    <property type="match status" value="1"/>
</dbReference>
<dbReference type="Gene3D" id="2.10.70.100">
    <property type="match status" value="1"/>
</dbReference>
<dbReference type="Gene3D" id="3.30.565.10">
    <property type="entry name" value="Histidine kinase-like ATPase, C-terminal domain"/>
    <property type="match status" value="1"/>
</dbReference>
<dbReference type="InterPro" id="IPR003594">
    <property type="entry name" value="HATPase_dom"/>
</dbReference>
<keyword evidence="4 8" id="KW-0418">Kinase</keyword>
<dbReference type="GO" id="GO:0000155">
    <property type="term" value="F:phosphorelay sensor kinase activity"/>
    <property type="evidence" value="ECO:0007669"/>
    <property type="project" value="InterPro"/>
</dbReference>
<dbReference type="SUPFAM" id="SSF55874">
    <property type="entry name" value="ATPase domain of HSP90 chaperone/DNA topoisomerase II/histidine kinase"/>
    <property type="match status" value="1"/>
</dbReference>
<organism evidence="8 9">
    <name type="scientific">Halopenitus malekzadehii</name>
    <dbReference type="NCBI Taxonomy" id="1267564"/>
    <lineage>
        <taxon>Archaea</taxon>
        <taxon>Methanobacteriati</taxon>
        <taxon>Methanobacteriota</taxon>
        <taxon>Stenosarchaea group</taxon>
        <taxon>Halobacteria</taxon>
        <taxon>Halobacteriales</taxon>
        <taxon>Haloferacaceae</taxon>
        <taxon>Halopenitus</taxon>
    </lineage>
</organism>
<evidence type="ECO:0000256" key="6">
    <source>
        <dbReference type="SAM" id="MobiDB-lite"/>
    </source>
</evidence>
<dbReference type="OrthoDB" id="8127at2157"/>
<dbReference type="Gene3D" id="3.30.450.20">
    <property type="entry name" value="PAS domain"/>
    <property type="match status" value="1"/>
</dbReference>
<keyword evidence="5" id="KW-0902">Two-component regulatory system</keyword>
<dbReference type="Proteomes" id="UP000199215">
    <property type="component" value="Unassembled WGS sequence"/>
</dbReference>
<dbReference type="SUPFAM" id="SSF55785">
    <property type="entry name" value="PYP-like sensor domain (PAS domain)"/>
    <property type="match status" value="1"/>
</dbReference>
<name>A0A1H6IHW7_9EURY</name>
<dbReference type="InterPro" id="IPR050736">
    <property type="entry name" value="Sensor_HK_Regulatory"/>
</dbReference>
<dbReference type="EC" id="2.7.13.3" evidence="2"/>
<dbReference type="InterPro" id="IPR013655">
    <property type="entry name" value="PAS_fold_3"/>
</dbReference>
<dbReference type="InterPro" id="IPR003661">
    <property type="entry name" value="HisK_dim/P_dom"/>
</dbReference>
<dbReference type="SMART" id="SM00387">
    <property type="entry name" value="HATPase_c"/>
    <property type="match status" value="1"/>
</dbReference>
<dbReference type="PROSITE" id="PS50109">
    <property type="entry name" value="HIS_KIN"/>
    <property type="match status" value="1"/>
</dbReference>
<dbReference type="RefSeq" id="WP_177167446.1">
    <property type="nucleotide sequence ID" value="NZ_FNWU01000002.1"/>
</dbReference>
<dbReference type="SMART" id="SM00388">
    <property type="entry name" value="HisKA"/>
    <property type="match status" value="1"/>
</dbReference>
<dbReference type="PANTHER" id="PTHR43711:SF1">
    <property type="entry name" value="HISTIDINE KINASE 1"/>
    <property type="match status" value="1"/>
</dbReference>
<dbReference type="InterPro" id="IPR036890">
    <property type="entry name" value="HATPase_C_sf"/>
</dbReference>
<dbReference type="Gene3D" id="1.10.287.130">
    <property type="match status" value="1"/>
</dbReference>
<dbReference type="Pfam" id="PF08447">
    <property type="entry name" value="PAS_3"/>
    <property type="match status" value="1"/>
</dbReference>
<evidence type="ECO:0000256" key="4">
    <source>
        <dbReference type="ARBA" id="ARBA00022777"/>
    </source>
</evidence>
<dbReference type="InterPro" id="IPR035965">
    <property type="entry name" value="PAS-like_dom_sf"/>
</dbReference>
<feature type="domain" description="Histidine kinase" evidence="7">
    <location>
        <begin position="150"/>
        <end position="394"/>
    </location>
</feature>
<evidence type="ECO:0000256" key="3">
    <source>
        <dbReference type="ARBA" id="ARBA00022679"/>
    </source>
</evidence>
<sequence>MDPTNAYETERERELALAVEHMEFALEATDSTTWVWDVDDDVLTYYPSARTIYDQPNENRDDFLSIVHPADRDEVAAAIETALTETGTYAAEFRLAADEDRWIADEGTVEYDSDGRPDRMIGVAWDVSERKRRERQVAAQADRLEEFASIVSHDLRNPLSIIGGSLDLAAETGDPVHIDRCERAVTRMEDLIDDLLTVAREGRSAVDVQSVSLAEAAVNSWGMIETGDAELRVETARRIRADPVKLRQLLENLFANAVEHGSTNPPSHAREDVAEHGSTNPRSHAREDAVEHGSTSSHPQAHRGPIEHQDDGVTVTVGDLSDNEGFFVADDGPGIPASERDVVTEWAYTTDDDGIGFGLAIVSEIVDAHGWALGITDGADGGARFEIGDVTIES</sequence>
<keyword evidence="9" id="KW-1185">Reference proteome</keyword>
<dbReference type="AlphaFoldDB" id="A0A1H6IHW7"/>
<dbReference type="CDD" id="cd00130">
    <property type="entry name" value="PAS"/>
    <property type="match status" value="1"/>
</dbReference>
<dbReference type="InterPro" id="IPR000014">
    <property type="entry name" value="PAS"/>
</dbReference>
<evidence type="ECO:0000256" key="1">
    <source>
        <dbReference type="ARBA" id="ARBA00000085"/>
    </source>
</evidence>
<evidence type="ECO:0000259" key="7">
    <source>
        <dbReference type="PROSITE" id="PS50109"/>
    </source>
</evidence>
<feature type="region of interest" description="Disordered" evidence="6">
    <location>
        <begin position="259"/>
        <end position="317"/>
    </location>
</feature>
<dbReference type="InterPro" id="IPR005467">
    <property type="entry name" value="His_kinase_dom"/>
</dbReference>
<dbReference type="CDD" id="cd00075">
    <property type="entry name" value="HATPase"/>
    <property type="match status" value="1"/>
</dbReference>
<dbReference type="STRING" id="1267564.SAMN05192561_10298"/>
<evidence type="ECO:0000256" key="5">
    <source>
        <dbReference type="ARBA" id="ARBA00023012"/>
    </source>
</evidence>
<evidence type="ECO:0000313" key="9">
    <source>
        <dbReference type="Proteomes" id="UP000199215"/>
    </source>
</evidence>
<reference evidence="8 9" key="1">
    <citation type="submission" date="2016-10" db="EMBL/GenBank/DDBJ databases">
        <authorList>
            <person name="de Groot N.N."/>
        </authorList>
    </citation>
    <scope>NUCLEOTIDE SEQUENCE [LARGE SCALE GENOMIC DNA]</scope>
    <source>
        <strain evidence="8 9">IBRC-M10418</strain>
    </source>
</reference>
<evidence type="ECO:0000313" key="8">
    <source>
        <dbReference type="EMBL" id="SEH45965.1"/>
    </source>
</evidence>
<gene>
    <name evidence="8" type="ORF">SAMN05192561_10298</name>
</gene>
<accession>A0A1H6IHW7</accession>
<dbReference type="Pfam" id="PF02518">
    <property type="entry name" value="HATPase_c"/>
    <property type="match status" value="1"/>
</dbReference>
<dbReference type="SUPFAM" id="SSF47384">
    <property type="entry name" value="Homodimeric domain of signal transducing histidine kinase"/>
    <property type="match status" value="1"/>
</dbReference>